<organism evidence="1 2">
    <name type="scientific">Pseudomonas eucalypticola</name>
    <dbReference type="NCBI Taxonomy" id="2599595"/>
    <lineage>
        <taxon>Bacteria</taxon>
        <taxon>Pseudomonadati</taxon>
        <taxon>Pseudomonadota</taxon>
        <taxon>Gammaproteobacteria</taxon>
        <taxon>Pseudomonadales</taxon>
        <taxon>Pseudomonadaceae</taxon>
        <taxon>Pseudomonas</taxon>
    </lineage>
</organism>
<dbReference type="KEGG" id="pez:HWQ56_19515"/>
<evidence type="ECO:0000313" key="1">
    <source>
        <dbReference type="EMBL" id="QKZ05858.1"/>
    </source>
</evidence>
<keyword evidence="2" id="KW-1185">Reference proteome</keyword>
<dbReference type="Proteomes" id="UP000509568">
    <property type="component" value="Chromosome"/>
</dbReference>
<evidence type="ECO:0000313" key="2">
    <source>
        <dbReference type="Proteomes" id="UP000509568"/>
    </source>
</evidence>
<dbReference type="AlphaFoldDB" id="A0A7D5D907"/>
<proteinExistence type="predicted"/>
<accession>A0A7D5D907</accession>
<gene>
    <name evidence="1" type="ORF">HWQ56_19515</name>
</gene>
<name>A0A7D5D907_9PSED</name>
<dbReference type="RefSeq" id="WP_176571547.1">
    <property type="nucleotide sequence ID" value="NZ_CP056030.1"/>
</dbReference>
<reference evidence="1 2" key="1">
    <citation type="submission" date="2020-06" db="EMBL/GenBank/DDBJ databases">
        <title>Pseudomonas eucalypticola sp. nov., an endophyte of Eucalyptus dunnii leaves with biocontrol ability of eucalyptus leaf blight.</title>
        <authorList>
            <person name="Liu Y."/>
            <person name="Song Z."/>
            <person name="Zeng H."/>
            <person name="Lu M."/>
            <person name="Wang X."/>
            <person name="Lian X."/>
            <person name="Zhang Q."/>
        </authorList>
    </citation>
    <scope>NUCLEOTIDE SEQUENCE [LARGE SCALE GENOMIC DNA]</scope>
    <source>
        <strain evidence="1 2">NP-1</strain>
    </source>
</reference>
<sequence>MPKIIDVIITPQNQTFLLLDQMPSLVYVRNGSLLTANDGGFYDFMKIVPGSKDAFAGRAFTIRLADGSDFECTGQVWSCGGSPGVQTLQVGVGTIESLSRCYVFSSATVDVALINEWLAENKPSRRYYKYDKRETVEYWDALWRREKWGDKVSPARARTLRKRGVTIFRHDGSSPSWSPSFERKKAQIAASMALDA</sequence>
<protein>
    <submittedName>
        <fullName evidence="1">Uncharacterized protein</fullName>
    </submittedName>
</protein>
<dbReference type="EMBL" id="CP056030">
    <property type="protein sequence ID" value="QKZ05858.1"/>
    <property type="molecule type" value="Genomic_DNA"/>
</dbReference>